<comment type="caution">
    <text evidence="7">The sequence shown here is derived from an EMBL/GenBank/DDBJ whole genome shotgun (WGS) entry which is preliminary data.</text>
</comment>
<feature type="domain" description="Glycosyl hydrolase family 36 N-terminal" evidence="6">
    <location>
        <begin position="22"/>
        <end position="246"/>
    </location>
</feature>
<evidence type="ECO:0000259" key="6">
    <source>
        <dbReference type="Pfam" id="PF16875"/>
    </source>
</evidence>
<dbReference type="Pfam" id="PF16875">
    <property type="entry name" value="Glyco_hydro_36N"/>
    <property type="match status" value="1"/>
</dbReference>
<organism evidence="7 8">
    <name type="scientific">Paractinoplanes hotanensis</name>
    <dbReference type="NCBI Taxonomy" id="2906497"/>
    <lineage>
        <taxon>Bacteria</taxon>
        <taxon>Bacillati</taxon>
        <taxon>Actinomycetota</taxon>
        <taxon>Actinomycetes</taxon>
        <taxon>Micromonosporales</taxon>
        <taxon>Micromonosporaceae</taxon>
        <taxon>Paractinoplanes</taxon>
    </lineage>
</organism>
<keyword evidence="3" id="KW-0378">Hydrolase</keyword>
<protein>
    <recommendedName>
        <fullName evidence="2">alpha-galactosidase</fullName>
        <ecNumber evidence="2">3.2.1.22</ecNumber>
    </recommendedName>
</protein>
<dbReference type="PRINTS" id="PR00743">
    <property type="entry name" value="GLHYDRLASE36"/>
</dbReference>
<evidence type="ECO:0000256" key="4">
    <source>
        <dbReference type="ARBA" id="ARBA00023295"/>
    </source>
</evidence>
<dbReference type="CDD" id="cd14791">
    <property type="entry name" value="GH36"/>
    <property type="match status" value="1"/>
</dbReference>
<dbReference type="Pfam" id="PF02065">
    <property type="entry name" value="Melibiase"/>
    <property type="match status" value="1"/>
</dbReference>
<dbReference type="SUPFAM" id="SSF51445">
    <property type="entry name" value="(Trans)glycosidases"/>
    <property type="match status" value="1"/>
</dbReference>
<evidence type="ECO:0000256" key="3">
    <source>
        <dbReference type="ARBA" id="ARBA00022801"/>
    </source>
</evidence>
<dbReference type="EMBL" id="JAMQOL010000009">
    <property type="protein sequence ID" value="MCM4077489.1"/>
    <property type="molecule type" value="Genomic_DNA"/>
</dbReference>
<evidence type="ECO:0000313" key="8">
    <source>
        <dbReference type="Proteomes" id="UP001523216"/>
    </source>
</evidence>
<gene>
    <name evidence="7" type="ORF">LXN57_07930</name>
</gene>
<dbReference type="InterPro" id="IPR017853">
    <property type="entry name" value="GH"/>
</dbReference>
<dbReference type="InterPro" id="IPR050985">
    <property type="entry name" value="Alpha-glycosidase_related"/>
</dbReference>
<evidence type="ECO:0000259" key="5">
    <source>
        <dbReference type="Pfam" id="PF16874"/>
    </source>
</evidence>
<dbReference type="InterPro" id="IPR038417">
    <property type="entry name" value="Alpga-gal_N_sf"/>
</dbReference>
<dbReference type="Pfam" id="PF16874">
    <property type="entry name" value="Glyco_hydro_36C"/>
    <property type="match status" value="1"/>
</dbReference>
<dbReference type="RefSeq" id="WP_251797363.1">
    <property type="nucleotide sequence ID" value="NZ_JAMQOL010000009.1"/>
</dbReference>
<dbReference type="EC" id="3.2.1.22" evidence="2"/>
<evidence type="ECO:0000313" key="7">
    <source>
        <dbReference type="EMBL" id="MCM4077489.1"/>
    </source>
</evidence>
<dbReference type="Gene3D" id="3.20.20.70">
    <property type="entry name" value="Aldolase class I"/>
    <property type="match status" value="1"/>
</dbReference>
<keyword evidence="8" id="KW-1185">Reference proteome</keyword>
<name>A0ABT0XUR2_9ACTN</name>
<proteinExistence type="predicted"/>
<dbReference type="Proteomes" id="UP001523216">
    <property type="component" value="Unassembled WGS sequence"/>
</dbReference>
<dbReference type="PANTHER" id="PTHR43053:SF3">
    <property type="entry name" value="ALPHA-GALACTOSIDASE C-RELATED"/>
    <property type="match status" value="1"/>
</dbReference>
<sequence>MLIHLQAAGASFLLDARGPQPPSVLHWGAALGDLGDADLAALASSAAAAVPPSSLDTPPRLSLLPTLGDGWSGRPAFAGPGRPRWRLTEVSRPSPASVLVTLAAEGLLLALEIELSAQGVLRLRHRLDNTGRTAYDLGWIAMVLPVPSRASEVLDFAGLWAYERKPQRTTLRNGIWSRETRHGRPGHDDPFLMMLGVPGFSFRDGEVWATHLAWSGDKQLWAERSTLGPTVLGAGELLAPGEVRLAPGESYASPWTIAVWSPDGIDGLSARLHEWIRSRRAPAKPRPMVLNTWEAVYFDQSLERLMPLVSAAAAAGVERFVLDDGWFTGRTDDRRALGDWTVDPVRWPNGLTPLIDAVRSRGMEFGLWLEPEMVSPDSATAREHPDWILGGADAATWRHQLVLDLSVPAAYSHVLDSIAALLAEYPIAFVKWDHNRDLLEEGSAHRQTTALYRLLAAVKQRFPDVEIESCASGGARIDLGILDHVDRFWTSDTNDALERQQIQRWTSVLMPPELLGSHVGAPTAHITGRRGDLSFRLATSLFGHAGIEWDLTTAPPADRAVIAAWVAEYKQRRALLHGGTLVRSDGDDPAALVHGVVAPDRRSALYALVRLRAAGEAVPPPVRFPGLDPVRRYTVRPLVLGSPPRALQDAPPPWLAVGEVTLPGRLLTEVGLPAPLLTPEQAQVFTVDAES</sequence>
<dbReference type="InterPro" id="IPR031705">
    <property type="entry name" value="Glyco_hydro_36_C"/>
</dbReference>
<comment type="catalytic activity">
    <reaction evidence="1">
        <text>Hydrolysis of terminal, non-reducing alpha-D-galactose residues in alpha-D-galactosides, including galactose oligosaccharides, galactomannans and galactolipids.</text>
        <dbReference type="EC" id="3.2.1.22"/>
    </reaction>
</comment>
<dbReference type="Gene3D" id="2.70.98.60">
    <property type="entry name" value="alpha-galactosidase from lactobacil brevis"/>
    <property type="match status" value="1"/>
</dbReference>
<dbReference type="InterPro" id="IPR013785">
    <property type="entry name" value="Aldolase_TIM"/>
</dbReference>
<accession>A0ABT0XUR2</accession>
<evidence type="ECO:0000256" key="1">
    <source>
        <dbReference type="ARBA" id="ARBA00001255"/>
    </source>
</evidence>
<dbReference type="InterPro" id="IPR031704">
    <property type="entry name" value="Glyco_hydro_36_N"/>
</dbReference>
<dbReference type="PANTHER" id="PTHR43053">
    <property type="entry name" value="GLYCOSIDASE FAMILY 31"/>
    <property type="match status" value="1"/>
</dbReference>
<feature type="domain" description="Glycosyl hydrolase family 36 C-terminal" evidence="5">
    <location>
        <begin position="595"/>
        <end position="685"/>
    </location>
</feature>
<reference evidence="7 8" key="1">
    <citation type="submission" date="2022-06" db="EMBL/GenBank/DDBJ databases">
        <title>Actinoplanes abujensis sp. nov., isolated from Nigerian arid soil.</title>
        <authorList>
            <person name="Ding P."/>
        </authorList>
    </citation>
    <scope>NUCLEOTIDE SEQUENCE [LARGE SCALE GENOMIC DNA]</scope>
    <source>
        <strain evidence="8">TRM88002</strain>
    </source>
</reference>
<dbReference type="InterPro" id="IPR002252">
    <property type="entry name" value="Glyco_hydro_36"/>
</dbReference>
<evidence type="ECO:0000256" key="2">
    <source>
        <dbReference type="ARBA" id="ARBA00012755"/>
    </source>
</evidence>
<keyword evidence="4" id="KW-0326">Glycosidase</keyword>